<evidence type="ECO:0000313" key="1">
    <source>
        <dbReference type="EMBL" id="CAK5048948.1"/>
    </source>
</evidence>
<keyword evidence="2" id="KW-1185">Reference proteome</keyword>
<name>A0ACB0YJH0_MELEN</name>
<comment type="caution">
    <text evidence="1">The sequence shown here is derived from an EMBL/GenBank/DDBJ whole genome shotgun (WGS) entry which is preliminary data.</text>
</comment>
<reference evidence="1" key="1">
    <citation type="submission" date="2023-11" db="EMBL/GenBank/DDBJ databases">
        <authorList>
            <person name="Poullet M."/>
        </authorList>
    </citation>
    <scope>NUCLEOTIDE SEQUENCE</scope>
    <source>
        <strain evidence="1">E1834</strain>
    </source>
</reference>
<evidence type="ECO:0000313" key="2">
    <source>
        <dbReference type="Proteomes" id="UP001497535"/>
    </source>
</evidence>
<proteinExistence type="predicted"/>
<sequence>MSNNLNDSNKAVSVGSDEENNQQQFNLTMENRRARTAFNQEQLRLLEEVFNVNPYPVTTQKEWLVRKTKLDEDKIITCPFTSKSPSKWSNKF</sequence>
<organism evidence="1 2">
    <name type="scientific">Meloidogyne enterolobii</name>
    <name type="common">Root-knot nematode worm</name>
    <name type="synonym">Meloidogyne mayaguensis</name>
    <dbReference type="NCBI Taxonomy" id="390850"/>
    <lineage>
        <taxon>Eukaryota</taxon>
        <taxon>Metazoa</taxon>
        <taxon>Ecdysozoa</taxon>
        <taxon>Nematoda</taxon>
        <taxon>Chromadorea</taxon>
        <taxon>Rhabditida</taxon>
        <taxon>Tylenchina</taxon>
        <taxon>Tylenchomorpha</taxon>
        <taxon>Tylenchoidea</taxon>
        <taxon>Meloidogynidae</taxon>
        <taxon>Meloidogyninae</taxon>
        <taxon>Meloidogyne</taxon>
    </lineage>
</organism>
<gene>
    <name evidence="1" type="ORF">MENTE1834_LOCUS12900</name>
</gene>
<accession>A0ACB0YJH0</accession>
<protein>
    <submittedName>
        <fullName evidence="1">Uncharacterized protein</fullName>
    </submittedName>
</protein>
<dbReference type="EMBL" id="CAVMJV010000013">
    <property type="protein sequence ID" value="CAK5048948.1"/>
    <property type="molecule type" value="Genomic_DNA"/>
</dbReference>
<dbReference type="Proteomes" id="UP001497535">
    <property type="component" value="Unassembled WGS sequence"/>
</dbReference>